<evidence type="ECO:0000313" key="2">
    <source>
        <dbReference type="EMBL" id="RDK41520.1"/>
    </source>
</evidence>
<evidence type="ECO:0000256" key="1">
    <source>
        <dbReference type="SAM" id="Phobius"/>
    </source>
</evidence>
<sequence>MYAFDATTIIGFGVSEAFEQQFFVFPSVSVEVQMSAWLGYLVIIAPFCHRILLSPCYMQESRQFARLKGLWRH</sequence>
<dbReference type="EMBL" id="KZ851855">
    <property type="protein sequence ID" value="RDK41520.1"/>
    <property type="molecule type" value="Genomic_DNA"/>
</dbReference>
<gene>
    <name evidence="2" type="ORF">M752DRAFT_27859</name>
</gene>
<reference evidence="2 3" key="1">
    <citation type="submission" date="2018-07" db="EMBL/GenBank/DDBJ databases">
        <title>Section-level genome sequencing of Aspergillus section Nigri to investigate inter- and intra-species variation.</title>
        <authorList>
            <consortium name="DOE Joint Genome Institute"/>
            <person name="Vesth T.C."/>
            <person name="Nybo J.L."/>
            <person name="Theobald S."/>
            <person name="Frisvad J.C."/>
            <person name="Larsen T.O."/>
            <person name="Nielsen K.F."/>
            <person name="Hoof J.B."/>
            <person name="Brandl J."/>
            <person name="Salamov A."/>
            <person name="Riley R."/>
            <person name="Gladden J.M."/>
            <person name="Phatale P."/>
            <person name="Nielsen M.T."/>
            <person name="Lyhne E.K."/>
            <person name="Kogle M.E."/>
            <person name="Strasser K."/>
            <person name="McDonnell E."/>
            <person name="Barry K."/>
            <person name="Clum A."/>
            <person name="Chen C."/>
            <person name="Nolan M."/>
            <person name="Sandor L."/>
            <person name="Kuo A."/>
            <person name="Lipzen A."/>
            <person name="Hainaut M."/>
            <person name="Drula E."/>
            <person name="Tsang A."/>
            <person name="Magnuson J.K."/>
            <person name="Henrissat B."/>
            <person name="Wiebenga A."/>
            <person name="Simmons B.A."/>
            <person name="Makela M.R."/>
            <person name="De vries R.P."/>
            <person name="Grigoriev I.V."/>
            <person name="Mortensen U.H."/>
            <person name="Baker S.E."/>
            <person name="Andersen M.R."/>
        </authorList>
    </citation>
    <scope>NUCLEOTIDE SEQUENCE [LARGE SCALE GENOMIC DNA]</scope>
    <source>
        <strain evidence="2 3">ATCC 13157</strain>
    </source>
</reference>
<protein>
    <submittedName>
        <fullName evidence="2">Uncharacterized protein</fullName>
    </submittedName>
</protein>
<dbReference type="AlphaFoldDB" id="A0A370PH56"/>
<dbReference type="Proteomes" id="UP000254937">
    <property type="component" value="Unassembled WGS sequence"/>
</dbReference>
<evidence type="ECO:0000313" key="3">
    <source>
        <dbReference type="Proteomes" id="UP000254937"/>
    </source>
</evidence>
<feature type="transmembrane region" description="Helical" evidence="1">
    <location>
        <begin position="37"/>
        <end position="58"/>
    </location>
</feature>
<keyword evidence="1" id="KW-1133">Transmembrane helix</keyword>
<keyword evidence="1" id="KW-0812">Transmembrane</keyword>
<name>A0A370PH56_ASPPH</name>
<organism evidence="2 3">
    <name type="scientific">Aspergillus phoenicis ATCC 13157</name>
    <dbReference type="NCBI Taxonomy" id="1353007"/>
    <lineage>
        <taxon>Eukaryota</taxon>
        <taxon>Fungi</taxon>
        <taxon>Dikarya</taxon>
        <taxon>Ascomycota</taxon>
        <taxon>Pezizomycotina</taxon>
        <taxon>Eurotiomycetes</taxon>
        <taxon>Eurotiomycetidae</taxon>
        <taxon>Eurotiales</taxon>
        <taxon>Aspergillaceae</taxon>
        <taxon>Aspergillus</taxon>
    </lineage>
</organism>
<keyword evidence="3" id="KW-1185">Reference proteome</keyword>
<proteinExistence type="predicted"/>
<accession>A0A370PH56</accession>
<keyword evidence="1" id="KW-0472">Membrane</keyword>